<proteinExistence type="predicted"/>
<dbReference type="GO" id="GO:0016787">
    <property type="term" value="F:hydrolase activity"/>
    <property type="evidence" value="ECO:0007669"/>
    <property type="project" value="UniProtKB-KW"/>
</dbReference>
<dbReference type="InterPro" id="IPR042001">
    <property type="entry name" value="Sortase_F"/>
</dbReference>
<gene>
    <name evidence="3" type="ORF">AQJ66_19770</name>
</gene>
<keyword evidence="2" id="KW-0472">Membrane</keyword>
<dbReference type="Proteomes" id="UP000053024">
    <property type="component" value="Unassembled WGS sequence"/>
</dbReference>
<keyword evidence="1" id="KW-0378">Hydrolase</keyword>
<evidence type="ECO:0000256" key="2">
    <source>
        <dbReference type="SAM" id="Phobius"/>
    </source>
</evidence>
<keyword evidence="2" id="KW-0812">Transmembrane</keyword>
<sequence>MSDDHGRTSGTERLLTVLAWAVLLLGLLLWGRGVTGERPDPAGPATGDVAGLGRSAEVRLPPAAKPLGAALPQRIDIPELGVQAPVTARGLDGRGAVDPPPMSQPGVVGWYRAGATPGAAGTALMVGHVDTRTRPAVFYKLSTLQPGETVRVVRADGKVARFTIDDIRVLPRDDFDAQAAYGPRRPGRAELRLITCGGTYDRATRSYTANVVVSAYLTGTGP</sequence>
<dbReference type="Gene3D" id="2.40.260.10">
    <property type="entry name" value="Sortase"/>
    <property type="match status" value="1"/>
</dbReference>
<dbReference type="STRING" id="285568.AQJ66_19770"/>
<evidence type="ECO:0000313" key="4">
    <source>
        <dbReference type="Proteomes" id="UP000053024"/>
    </source>
</evidence>
<comment type="caution">
    <text evidence="3">The sequence shown here is derived from an EMBL/GenBank/DDBJ whole genome shotgun (WGS) entry which is preliminary data.</text>
</comment>
<dbReference type="InterPro" id="IPR005754">
    <property type="entry name" value="Sortase"/>
</dbReference>
<keyword evidence="2" id="KW-1133">Transmembrane helix</keyword>
<evidence type="ECO:0000313" key="3">
    <source>
        <dbReference type="EMBL" id="KUN83134.1"/>
    </source>
</evidence>
<dbReference type="InterPro" id="IPR023365">
    <property type="entry name" value="Sortase_dom-sf"/>
</dbReference>
<feature type="transmembrane region" description="Helical" evidence="2">
    <location>
        <begin position="12"/>
        <end position="31"/>
    </location>
</feature>
<organism evidence="3 4">
    <name type="scientific">Streptomyces bungoensis</name>
    <dbReference type="NCBI Taxonomy" id="285568"/>
    <lineage>
        <taxon>Bacteria</taxon>
        <taxon>Bacillati</taxon>
        <taxon>Actinomycetota</taxon>
        <taxon>Actinomycetes</taxon>
        <taxon>Kitasatosporales</taxon>
        <taxon>Streptomycetaceae</taxon>
        <taxon>Streptomyces</taxon>
    </lineage>
</organism>
<keyword evidence="4" id="KW-1185">Reference proteome</keyword>
<dbReference type="NCBIfam" id="NF033748">
    <property type="entry name" value="class_F_sortase"/>
    <property type="match status" value="1"/>
</dbReference>
<accession>A0A101T077</accession>
<name>A0A101T077_9ACTN</name>
<protein>
    <submittedName>
        <fullName evidence="3">Sortase</fullName>
    </submittedName>
</protein>
<dbReference type="OrthoDB" id="525039at2"/>
<dbReference type="Pfam" id="PF04203">
    <property type="entry name" value="Sortase"/>
    <property type="match status" value="1"/>
</dbReference>
<dbReference type="EMBL" id="LMWX01000031">
    <property type="protein sequence ID" value="KUN83134.1"/>
    <property type="molecule type" value="Genomic_DNA"/>
</dbReference>
<reference evidence="3 4" key="1">
    <citation type="submission" date="2015-10" db="EMBL/GenBank/DDBJ databases">
        <title>Draft genome sequence of Streptomyces bungoensis DSM 41781, type strain for the species Streptomyces bungoensis.</title>
        <authorList>
            <person name="Ruckert C."/>
            <person name="Winkler A."/>
            <person name="Kalinowski J."/>
            <person name="Kampfer P."/>
            <person name="Glaeser S."/>
        </authorList>
    </citation>
    <scope>NUCLEOTIDE SEQUENCE [LARGE SCALE GENOMIC DNA]</scope>
    <source>
        <strain evidence="3 4">DSM 41781</strain>
    </source>
</reference>
<evidence type="ECO:0000256" key="1">
    <source>
        <dbReference type="ARBA" id="ARBA00022801"/>
    </source>
</evidence>
<dbReference type="RefSeq" id="WP_061923711.1">
    <property type="nucleotide sequence ID" value="NZ_JBEYBH010000013.1"/>
</dbReference>
<dbReference type="AlphaFoldDB" id="A0A101T077"/>
<dbReference type="CDD" id="cd05829">
    <property type="entry name" value="Sortase_F"/>
    <property type="match status" value="1"/>
</dbReference>
<dbReference type="SUPFAM" id="SSF63817">
    <property type="entry name" value="Sortase"/>
    <property type="match status" value="1"/>
</dbReference>